<reference evidence="2 3" key="1">
    <citation type="journal article" date="2014" name="Genome Announc.">
        <title>Draft Genome Sequence of the Haloacid-Degrading Burkholderia caribensis Strain MBA4.</title>
        <authorList>
            <person name="Pan Y."/>
            <person name="Kong K.F."/>
            <person name="Tsang J.S."/>
        </authorList>
    </citation>
    <scope>NUCLEOTIDE SEQUENCE [LARGE SCALE GENOMIC DNA]</scope>
    <source>
        <strain evidence="2 3">MBA4</strain>
    </source>
</reference>
<dbReference type="Proteomes" id="UP000019146">
    <property type="component" value="Chromosome 1"/>
</dbReference>
<dbReference type="KEGG" id="bcai:K788_0008002"/>
<dbReference type="AlphaFoldDB" id="A0A0P0R5E9"/>
<evidence type="ECO:0000313" key="2">
    <source>
        <dbReference type="EMBL" id="ALL63334.1"/>
    </source>
</evidence>
<name>A0A0P0R5E9_9BURK</name>
<proteinExistence type="predicted"/>
<accession>A0A0P0R5E9</accession>
<feature type="region of interest" description="Disordered" evidence="1">
    <location>
        <begin position="1"/>
        <end position="33"/>
    </location>
</feature>
<dbReference type="EMBL" id="CP012746">
    <property type="protein sequence ID" value="ALL63334.1"/>
    <property type="molecule type" value="Genomic_DNA"/>
</dbReference>
<sequence>MKRTCERPKPAAGQGARSAVWRARQATRDTAVRPVSGVPLESVWKSGVHVS</sequence>
<evidence type="ECO:0000256" key="1">
    <source>
        <dbReference type="SAM" id="MobiDB-lite"/>
    </source>
</evidence>
<protein>
    <submittedName>
        <fullName evidence="2">Uncharacterized protein</fullName>
    </submittedName>
</protein>
<gene>
    <name evidence="2" type="ORF">K788_0008002</name>
</gene>
<evidence type="ECO:0000313" key="3">
    <source>
        <dbReference type="Proteomes" id="UP000019146"/>
    </source>
</evidence>
<organism evidence="2 3">
    <name type="scientific">Paraburkholderia caribensis MBA4</name>
    <dbReference type="NCBI Taxonomy" id="1323664"/>
    <lineage>
        <taxon>Bacteria</taxon>
        <taxon>Pseudomonadati</taxon>
        <taxon>Pseudomonadota</taxon>
        <taxon>Betaproteobacteria</taxon>
        <taxon>Burkholderiales</taxon>
        <taxon>Burkholderiaceae</taxon>
        <taxon>Paraburkholderia</taxon>
    </lineage>
</organism>